<accession>A0A4Y1RPU9</accession>
<dbReference type="InterPro" id="IPR013210">
    <property type="entry name" value="LRR_N_plant-typ"/>
</dbReference>
<organism evidence="5">
    <name type="scientific">Prunus dulcis</name>
    <name type="common">Almond</name>
    <name type="synonym">Amygdalus dulcis</name>
    <dbReference type="NCBI Taxonomy" id="3755"/>
    <lineage>
        <taxon>Eukaryota</taxon>
        <taxon>Viridiplantae</taxon>
        <taxon>Streptophyta</taxon>
        <taxon>Embryophyta</taxon>
        <taxon>Tracheophyta</taxon>
        <taxon>Spermatophyta</taxon>
        <taxon>Magnoliopsida</taxon>
        <taxon>eudicotyledons</taxon>
        <taxon>Gunneridae</taxon>
        <taxon>Pentapetalae</taxon>
        <taxon>rosids</taxon>
        <taxon>fabids</taxon>
        <taxon>Rosales</taxon>
        <taxon>Rosaceae</taxon>
        <taxon>Amygdaloideae</taxon>
        <taxon>Amygdaleae</taxon>
        <taxon>Prunus</taxon>
    </lineage>
</organism>
<sequence>MNVNALRAVKTSLSDPRKHLKNWNNGDPCKSHWTGVFCFNTTVRADGYLHLEDYYITRTVSDNPTAEHESLRKLLSGNKLSGSLPDELGYLSKLNILQ</sequence>
<proteinExistence type="predicted"/>
<keyword evidence="3" id="KW-0677">Repeat</keyword>
<dbReference type="EMBL" id="AP019302">
    <property type="protein sequence ID" value="BBH06354.1"/>
    <property type="molecule type" value="Genomic_DNA"/>
</dbReference>
<keyword evidence="1" id="KW-0433">Leucine-rich repeat</keyword>
<dbReference type="Pfam" id="PF08263">
    <property type="entry name" value="LRRNT_2"/>
    <property type="match status" value="1"/>
</dbReference>
<gene>
    <name evidence="5" type="ORF">Prudu_017990</name>
</gene>
<feature type="non-terminal residue" evidence="5">
    <location>
        <position position="98"/>
    </location>
</feature>
<name>A0A4Y1RPU9_PRUDU</name>
<dbReference type="SUPFAM" id="SSF52058">
    <property type="entry name" value="L domain-like"/>
    <property type="match status" value="1"/>
</dbReference>
<keyword evidence="2" id="KW-0732">Signal</keyword>
<dbReference type="InterPro" id="IPR032675">
    <property type="entry name" value="LRR_dom_sf"/>
</dbReference>
<evidence type="ECO:0000256" key="2">
    <source>
        <dbReference type="ARBA" id="ARBA00022729"/>
    </source>
</evidence>
<feature type="domain" description="Leucine-rich repeat-containing N-terminal plant-type" evidence="4">
    <location>
        <begin position="3"/>
        <end position="38"/>
    </location>
</feature>
<evidence type="ECO:0000259" key="4">
    <source>
        <dbReference type="Pfam" id="PF08263"/>
    </source>
</evidence>
<dbReference type="AlphaFoldDB" id="A0A4Y1RPU9"/>
<evidence type="ECO:0000256" key="1">
    <source>
        <dbReference type="ARBA" id="ARBA00022614"/>
    </source>
</evidence>
<evidence type="ECO:0000313" key="5">
    <source>
        <dbReference type="EMBL" id="BBH06354.1"/>
    </source>
</evidence>
<protein>
    <recommendedName>
        <fullName evidence="4">Leucine-rich repeat-containing N-terminal plant-type domain-containing protein</fullName>
    </recommendedName>
</protein>
<dbReference type="Gene3D" id="3.80.10.10">
    <property type="entry name" value="Ribonuclease Inhibitor"/>
    <property type="match status" value="1"/>
</dbReference>
<evidence type="ECO:0000256" key="3">
    <source>
        <dbReference type="ARBA" id="ARBA00022737"/>
    </source>
</evidence>
<dbReference type="PANTHER" id="PTHR47988">
    <property type="entry name" value="SOMATIC EMBRYOGENESIS RECEPTOR KINASE 1"/>
    <property type="match status" value="1"/>
</dbReference>
<reference evidence="5" key="1">
    <citation type="journal article" date="2019" name="Science">
        <title>Mutation of a bHLH transcription factor allowed almond domestication.</title>
        <authorList>
            <person name="Sanchez-Perez R."/>
            <person name="Pavan S."/>
            <person name="Mazzeo R."/>
            <person name="Moldovan C."/>
            <person name="Aiese Cigliano R."/>
            <person name="Del Cueto J."/>
            <person name="Ricciardi F."/>
            <person name="Lotti C."/>
            <person name="Ricciardi L."/>
            <person name="Dicenta F."/>
            <person name="Lopez-Marques R.L."/>
            <person name="Lindberg Moller B."/>
        </authorList>
    </citation>
    <scope>NUCLEOTIDE SEQUENCE</scope>
</reference>